<evidence type="ECO:0000256" key="7">
    <source>
        <dbReference type="SAM" id="Phobius"/>
    </source>
</evidence>
<dbReference type="GO" id="GO:0022857">
    <property type="term" value="F:transmembrane transporter activity"/>
    <property type="evidence" value="ECO:0007669"/>
    <property type="project" value="TreeGrafter"/>
</dbReference>
<organism evidence="9 10">
    <name type="scientific">Georgenia subflava</name>
    <dbReference type="NCBI Taxonomy" id="1622177"/>
    <lineage>
        <taxon>Bacteria</taxon>
        <taxon>Bacillati</taxon>
        <taxon>Actinomycetota</taxon>
        <taxon>Actinomycetes</taxon>
        <taxon>Micrococcales</taxon>
        <taxon>Bogoriellaceae</taxon>
        <taxon>Georgenia</taxon>
    </lineage>
</organism>
<dbReference type="OrthoDB" id="3405625at2"/>
<dbReference type="Proteomes" id="UP000437709">
    <property type="component" value="Unassembled WGS sequence"/>
</dbReference>
<feature type="transmembrane region" description="Helical" evidence="7">
    <location>
        <begin position="781"/>
        <end position="807"/>
    </location>
</feature>
<comment type="caution">
    <text evidence="9">The sequence shown here is derived from an EMBL/GenBank/DDBJ whole genome shotgun (WGS) entry which is preliminary data.</text>
</comment>
<evidence type="ECO:0000256" key="2">
    <source>
        <dbReference type="ARBA" id="ARBA00022475"/>
    </source>
</evidence>
<proteinExistence type="inferred from homology"/>
<feature type="domain" description="ABC3 transporter permease C-terminal" evidence="8">
    <location>
        <begin position="787"/>
        <end position="900"/>
    </location>
</feature>
<dbReference type="InterPro" id="IPR050250">
    <property type="entry name" value="Macrolide_Exporter_MacB"/>
</dbReference>
<dbReference type="PANTHER" id="PTHR30572:SF4">
    <property type="entry name" value="ABC TRANSPORTER PERMEASE YTRF"/>
    <property type="match status" value="1"/>
</dbReference>
<dbReference type="GO" id="GO:0005886">
    <property type="term" value="C:plasma membrane"/>
    <property type="evidence" value="ECO:0007669"/>
    <property type="project" value="UniProtKB-SubCell"/>
</dbReference>
<reference evidence="9 10" key="1">
    <citation type="submission" date="2019-10" db="EMBL/GenBank/DDBJ databases">
        <title>Georgenia wutianyii sp. nov. and Georgenia yuyongxinii sp. nov. isolated from plateau pika (Ochotona curzoniae) in the Qinghai-Tibet plateau of China.</title>
        <authorList>
            <person name="Tian Z."/>
        </authorList>
    </citation>
    <scope>NUCLEOTIDE SEQUENCE [LARGE SCALE GENOMIC DNA]</scope>
    <source>
        <strain evidence="9 10">JCM 19765</strain>
    </source>
</reference>
<feature type="transmembrane region" description="Helical" evidence="7">
    <location>
        <begin position="327"/>
        <end position="357"/>
    </location>
</feature>
<feature type="transmembrane region" description="Helical" evidence="7">
    <location>
        <begin position="835"/>
        <end position="862"/>
    </location>
</feature>
<evidence type="ECO:0000313" key="10">
    <source>
        <dbReference type="Proteomes" id="UP000437709"/>
    </source>
</evidence>
<comment type="similarity">
    <text evidence="6">Belongs to the ABC-4 integral membrane protein family.</text>
</comment>
<dbReference type="RefSeq" id="WP_152194062.1">
    <property type="nucleotide sequence ID" value="NZ_VUKD01000001.1"/>
</dbReference>
<keyword evidence="3 7" id="KW-0812">Transmembrane</keyword>
<feature type="transmembrane region" description="Helical" evidence="7">
    <location>
        <begin position="418"/>
        <end position="439"/>
    </location>
</feature>
<keyword evidence="10" id="KW-1185">Reference proteome</keyword>
<evidence type="ECO:0000256" key="6">
    <source>
        <dbReference type="ARBA" id="ARBA00038076"/>
    </source>
</evidence>
<feature type="transmembrane region" description="Helical" evidence="7">
    <location>
        <begin position="493"/>
        <end position="515"/>
    </location>
</feature>
<evidence type="ECO:0000256" key="1">
    <source>
        <dbReference type="ARBA" id="ARBA00004651"/>
    </source>
</evidence>
<keyword evidence="2" id="KW-1003">Cell membrane</keyword>
<name>A0A6N7EGS5_9MICO</name>
<feature type="transmembrane region" description="Helical" evidence="7">
    <location>
        <begin position="26"/>
        <end position="46"/>
    </location>
</feature>
<dbReference type="InterPro" id="IPR003838">
    <property type="entry name" value="ABC3_permease_C"/>
</dbReference>
<keyword evidence="5 7" id="KW-0472">Membrane</keyword>
<accession>A0A6N7EGS5</accession>
<dbReference type="Pfam" id="PF02687">
    <property type="entry name" value="FtsX"/>
    <property type="match status" value="2"/>
</dbReference>
<feature type="transmembrane region" description="Helical" evidence="7">
    <location>
        <begin position="278"/>
        <end position="302"/>
    </location>
</feature>
<evidence type="ECO:0000256" key="5">
    <source>
        <dbReference type="ARBA" id="ARBA00023136"/>
    </source>
</evidence>
<evidence type="ECO:0000256" key="4">
    <source>
        <dbReference type="ARBA" id="ARBA00022989"/>
    </source>
</evidence>
<dbReference type="PANTHER" id="PTHR30572">
    <property type="entry name" value="MEMBRANE COMPONENT OF TRANSPORTER-RELATED"/>
    <property type="match status" value="1"/>
</dbReference>
<protein>
    <submittedName>
        <fullName evidence="9">FtsX-like permease family protein</fullName>
    </submittedName>
</protein>
<evidence type="ECO:0000256" key="3">
    <source>
        <dbReference type="ARBA" id="ARBA00022692"/>
    </source>
</evidence>
<keyword evidence="4 7" id="KW-1133">Transmembrane helix</keyword>
<comment type="subcellular location">
    <subcellularLocation>
        <location evidence="1">Cell membrane</location>
        <topology evidence="1">Multi-pass membrane protein</topology>
    </subcellularLocation>
</comment>
<gene>
    <name evidence="9" type="ORF">GB881_02160</name>
</gene>
<evidence type="ECO:0000259" key="8">
    <source>
        <dbReference type="Pfam" id="PF02687"/>
    </source>
</evidence>
<dbReference type="EMBL" id="WHPC01000004">
    <property type="protein sequence ID" value="MPV35865.1"/>
    <property type="molecule type" value="Genomic_DNA"/>
</dbReference>
<feature type="transmembrane region" description="Helical" evidence="7">
    <location>
        <begin position="369"/>
        <end position="392"/>
    </location>
</feature>
<evidence type="ECO:0000313" key="9">
    <source>
        <dbReference type="EMBL" id="MPV35865.1"/>
    </source>
</evidence>
<feature type="transmembrane region" description="Helical" evidence="7">
    <location>
        <begin position="874"/>
        <end position="898"/>
    </location>
</feature>
<dbReference type="AlphaFoldDB" id="A0A6N7EGS5"/>
<feature type="transmembrane region" description="Helical" evidence="7">
    <location>
        <begin position="445"/>
        <end position="472"/>
    </location>
</feature>
<feature type="domain" description="ABC3 transporter permease C-terminal" evidence="8">
    <location>
        <begin position="284"/>
        <end position="400"/>
    </location>
</feature>
<sequence length="911" mass="93957">MRALTRWGPPLRIACRDARRHKGRTALILVMIALPILAATVIVTMIRSVTPTDATFSQMTLGDTAQARLTADCIGTTMQDVRGGMGSCAGTEEGELATEDQIAGLLPDGDVLLAAVTSDVAASSPDRAVDSLWVTEVDVTELPGLYVTVDGELPTRQGEIALSRPMAETLDVTSGEHLTVQSREEASVEVRITGVFVGQRQDAAVALPGTVPGLADAANRLGKAWYVVGDAPVTWDNVLHLNDIGVTAVSRAVIADPPDPAAMPISDLDFGSTSYQTIGIVAAVVGVGLLEVVLLIGPAFAVGARRSTRQLGLVAANGGAPRDLRRIVLASGLVLGLTAGVAGAVLGVGAAGALTVVLRARDVAIPNFIVPWAEAAGLVLVAVLLGAAAAWLPARRAAGQDVVAALAGHRREATPRRAVPWVGLVLTGLGLAGATAGALTSQVTLLLGGALVLEIGLILAAGGIITLVGRLAPRLGPAGRIALRDAARQRGRTAPAVAAVLAAVAGMTAAGVYVVSDARHHQQMFQPFLAEGHLEIGLDTATGSAEERTGRLDDAVAVLDQELSIEHSAPVYVAALPDREAEFLSIYPEMPPEKLCPIWELGRAPTAEEEAAYADDPRCDIGEPAFISYASRARAWTGEGPQDIYIDDGSSVRLFGLPGAEEAADALTDGKILVTDPDYLDDDGTVLVRFSSYDPSTGQNSEPVLTEFPAEHVPWTNHTYQVILTPQAAQELGLVPVVVGMIAAPERPADAGDVAAANAAVAAAVDDITVRAELPQERGTAVVLLALVGAAALVGLAATWVSVGLAAADSRPDLATLAAVGAAPRTRKRIVGAQAAVISLIGVPLGVLTGIALGAVFVTWQANVNGHDPTWQVLIPWPMIAATLVTIPLLAVLGSMAATRSTLPLTRQTGL</sequence>